<protein>
    <submittedName>
        <fullName evidence="2">Uncharacterized protein</fullName>
    </submittedName>
</protein>
<feature type="region of interest" description="Disordered" evidence="1">
    <location>
        <begin position="108"/>
        <end position="149"/>
    </location>
</feature>
<sequence length="149" mass="16630">MRTRYFGKKYHARGMDVYGSKPANQAASPLHSECTFAQPAHATPGLELTAELSSTHNKYQSAVKVKTCETQGSIGHTTTWTGNFICWFRYHKFYGACTSHMPRRNLNSKNSVPDLSSLQLPASPEKQQAKADVNRQKHMDANPGWSVQS</sequence>
<feature type="compositionally biased region" description="Polar residues" evidence="1">
    <location>
        <begin position="108"/>
        <end position="120"/>
    </location>
</feature>
<evidence type="ECO:0000313" key="2">
    <source>
        <dbReference type="EMBL" id="KAK0609722.1"/>
    </source>
</evidence>
<comment type="caution">
    <text evidence="2">The sequence shown here is derived from an EMBL/GenBank/DDBJ whole genome shotgun (WGS) entry which is preliminary data.</text>
</comment>
<name>A0AA39TQU6_9PEZI</name>
<gene>
    <name evidence="2" type="ORF">B0T17DRAFT_512557</name>
</gene>
<dbReference type="EMBL" id="JAULSR010000012">
    <property type="protein sequence ID" value="KAK0609722.1"/>
    <property type="molecule type" value="Genomic_DNA"/>
</dbReference>
<feature type="compositionally biased region" description="Basic and acidic residues" evidence="1">
    <location>
        <begin position="127"/>
        <end position="140"/>
    </location>
</feature>
<dbReference type="AlphaFoldDB" id="A0AA39TQU6"/>
<evidence type="ECO:0000256" key="1">
    <source>
        <dbReference type="SAM" id="MobiDB-lite"/>
    </source>
</evidence>
<organism evidence="2 3">
    <name type="scientific">Bombardia bombarda</name>
    <dbReference type="NCBI Taxonomy" id="252184"/>
    <lineage>
        <taxon>Eukaryota</taxon>
        <taxon>Fungi</taxon>
        <taxon>Dikarya</taxon>
        <taxon>Ascomycota</taxon>
        <taxon>Pezizomycotina</taxon>
        <taxon>Sordariomycetes</taxon>
        <taxon>Sordariomycetidae</taxon>
        <taxon>Sordariales</taxon>
        <taxon>Lasiosphaeriaceae</taxon>
        <taxon>Bombardia</taxon>
    </lineage>
</organism>
<proteinExistence type="predicted"/>
<accession>A0AA39TQU6</accession>
<dbReference type="Proteomes" id="UP001174934">
    <property type="component" value="Unassembled WGS sequence"/>
</dbReference>
<evidence type="ECO:0000313" key="3">
    <source>
        <dbReference type="Proteomes" id="UP001174934"/>
    </source>
</evidence>
<keyword evidence="3" id="KW-1185">Reference proteome</keyword>
<reference evidence="2" key="1">
    <citation type="submission" date="2023-06" db="EMBL/GenBank/DDBJ databases">
        <title>Genome-scale phylogeny and comparative genomics of the fungal order Sordariales.</title>
        <authorList>
            <consortium name="Lawrence Berkeley National Laboratory"/>
            <person name="Hensen N."/>
            <person name="Bonometti L."/>
            <person name="Westerberg I."/>
            <person name="Brannstrom I.O."/>
            <person name="Guillou S."/>
            <person name="Cros-Aarteil S."/>
            <person name="Calhoun S."/>
            <person name="Haridas S."/>
            <person name="Kuo A."/>
            <person name="Mondo S."/>
            <person name="Pangilinan J."/>
            <person name="Riley R."/>
            <person name="LaButti K."/>
            <person name="Andreopoulos B."/>
            <person name="Lipzen A."/>
            <person name="Chen C."/>
            <person name="Yanf M."/>
            <person name="Daum C."/>
            <person name="Ng V."/>
            <person name="Clum A."/>
            <person name="Steindorff A."/>
            <person name="Ohm R."/>
            <person name="Martin F."/>
            <person name="Silar P."/>
            <person name="Natvig D."/>
            <person name="Lalanne C."/>
            <person name="Gautier V."/>
            <person name="Ament-velasquez S.L."/>
            <person name="Kruys A."/>
            <person name="Hutchinson M.I."/>
            <person name="Powell A.J."/>
            <person name="Barry K."/>
            <person name="Miller A.N."/>
            <person name="Grigoriev I.V."/>
            <person name="Debuchy R."/>
            <person name="Gladieux P."/>
            <person name="Thoren M.H."/>
            <person name="Johannesson H."/>
        </authorList>
    </citation>
    <scope>NUCLEOTIDE SEQUENCE</scope>
    <source>
        <strain evidence="2">SMH3391-2</strain>
    </source>
</reference>